<dbReference type="InterPro" id="IPR012640">
    <property type="entry name" value="Membr_lipoprot_lipid_attach_CS"/>
</dbReference>
<keyword evidence="2" id="KW-0732">Signal</keyword>
<dbReference type="InterPro" id="IPR002372">
    <property type="entry name" value="PQQ_rpt_dom"/>
</dbReference>
<evidence type="ECO:0000259" key="3">
    <source>
        <dbReference type="Pfam" id="PF13360"/>
    </source>
</evidence>
<dbReference type="KEGG" id="sphj:BSL82_07940"/>
<dbReference type="Pfam" id="PF08139">
    <property type="entry name" value="LPAM_1"/>
    <property type="match status" value="1"/>
</dbReference>
<organism evidence="4 5">
    <name type="scientific">Tardibacter chloracetimidivorans</name>
    <dbReference type="NCBI Taxonomy" id="1921510"/>
    <lineage>
        <taxon>Bacteria</taxon>
        <taxon>Pseudomonadati</taxon>
        <taxon>Pseudomonadota</taxon>
        <taxon>Alphaproteobacteria</taxon>
        <taxon>Sphingomonadales</taxon>
        <taxon>Sphingomonadaceae</taxon>
        <taxon>Tardibacter</taxon>
    </lineage>
</organism>
<evidence type="ECO:0000256" key="1">
    <source>
        <dbReference type="ARBA" id="ARBA00017922"/>
    </source>
</evidence>
<dbReference type="PANTHER" id="PTHR34512">
    <property type="entry name" value="CELL SURFACE PROTEIN"/>
    <property type="match status" value="1"/>
</dbReference>
<evidence type="ECO:0000256" key="2">
    <source>
        <dbReference type="ARBA" id="ARBA00022729"/>
    </source>
</evidence>
<dbReference type="Gene3D" id="2.130.10.10">
    <property type="entry name" value="YVTN repeat-like/Quinoprotein amine dehydrogenase"/>
    <property type="match status" value="1"/>
</dbReference>
<dbReference type="InterPro" id="IPR011047">
    <property type="entry name" value="Quinoprotein_ADH-like_sf"/>
</dbReference>
<evidence type="ECO:0000313" key="5">
    <source>
        <dbReference type="Proteomes" id="UP000182063"/>
    </source>
</evidence>
<dbReference type="EMBL" id="CP018221">
    <property type="protein sequence ID" value="API59248.1"/>
    <property type="molecule type" value="Genomic_DNA"/>
</dbReference>
<dbReference type="Pfam" id="PF13360">
    <property type="entry name" value="PQQ_2"/>
    <property type="match status" value="2"/>
</dbReference>
<dbReference type="SMART" id="SM00564">
    <property type="entry name" value="PQQ"/>
    <property type="match status" value="7"/>
</dbReference>
<reference evidence="5" key="1">
    <citation type="submission" date="2016-11" db="EMBL/GenBank/DDBJ databases">
        <title>Complete Genome Sequence of alachlor-degrading Sphingomonas sp. strain JJ-A5.</title>
        <authorList>
            <person name="Lee H."/>
            <person name="Ka J.-O."/>
        </authorList>
    </citation>
    <scope>NUCLEOTIDE SEQUENCE [LARGE SCALE GENOMIC DNA]</scope>
    <source>
        <strain evidence="5">JJ-A5</strain>
    </source>
</reference>
<protein>
    <recommendedName>
        <fullName evidence="1">Type IV secretion system putative lipoprotein virB7</fullName>
    </recommendedName>
</protein>
<dbReference type="InterPro" id="IPR015943">
    <property type="entry name" value="WD40/YVTN_repeat-like_dom_sf"/>
</dbReference>
<dbReference type="STRING" id="1921510.BSL82_07940"/>
<dbReference type="RefSeq" id="WP_072596797.1">
    <property type="nucleotide sequence ID" value="NZ_CP018221.1"/>
</dbReference>
<dbReference type="InterPro" id="IPR018391">
    <property type="entry name" value="PQQ_b-propeller_rpt"/>
</dbReference>
<accession>A0A1L3ZUE6</accession>
<sequence length="440" mass="46274">MKRIIFVLTAAALVSGCGIFGGGGDKKRTPVLGERLPILVYEANAEPDPELADVTIVLPAPRTNEEWTQPGGNASKNMGHLTVTQPLDRAWSASIGKGSTSRAQLVAGPVVGAGRVYTIDTRGEVRAFDARSGSVVWRSDLAKRGDSDATAFGGGVSYGNGRVFATTGWGKVVALDATTGNEVWRTSLNAPLRGAPAVDGDRVVVITQDNQIATLSATDGSTLWESAGTIETSSLLGAATPAIALDTVVAGYSSGELVAMRIENGRPVWQDTLARTGVATSVAMLSDIDASPAIDEGRVFAIGQGGRMAAVELATGQRVWEVNIAGISTPWAAGDWVYVVTSDARLLCLSRGTGKIRWATQLPAYKNEKKRKNPIRWSGPVLASEGLFLVSTHGQMISVSPFDGEIASRTKLSDGSHLSPIVANNTLYVLTEDGKLSAWR</sequence>
<dbReference type="PANTHER" id="PTHR34512:SF30">
    <property type="entry name" value="OUTER MEMBRANE PROTEIN ASSEMBLY FACTOR BAMB"/>
    <property type="match status" value="1"/>
</dbReference>
<dbReference type="AlphaFoldDB" id="A0A1L3ZUE6"/>
<dbReference type="PROSITE" id="PS51257">
    <property type="entry name" value="PROKAR_LIPOPROTEIN"/>
    <property type="match status" value="1"/>
</dbReference>
<dbReference type="SUPFAM" id="SSF50998">
    <property type="entry name" value="Quinoprotein alcohol dehydrogenase-like"/>
    <property type="match status" value="1"/>
</dbReference>
<keyword evidence="5" id="KW-1185">Reference proteome</keyword>
<feature type="domain" description="Pyrrolo-quinoline quinone repeat" evidence="3">
    <location>
        <begin position="122"/>
        <end position="360"/>
    </location>
</feature>
<proteinExistence type="predicted"/>
<feature type="domain" description="Pyrrolo-quinoline quinone repeat" evidence="3">
    <location>
        <begin position="379"/>
        <end position="438"/>
    </location>
</feature>
<dbReference type="OrthoDB" id="5290752at2"/>
<gene>
    <name evidence="4" type="ORF">BSL82_07940</name>
</gene>
<name>A0A1L3ZUE6_9SPHN</name>
<evidence type="ECO:0000313" key="4">
    <source>
        <dbReference type="EMBL" id="API59248.1"/>
    </source>
</evidence>
<dbReference type="Proteomes" id="UP000182063">
    <property type="component" value="Chromosome"/>
</dbReference>